<feature type="domain" description="BTB" evidence="1">
    <location>
        <begin position="86"/>
        <end position="160"/>
    </location>
</feature>
<dbReference type="PROSITE" id="PS50097">
    <property type="entry name" value="BTB"/>
    <property type="match status" value="1"/>
</dbReference>
<proteinExistence type="predicted"/>
<dbReference type="InterPro" id="IPR000210">
    <property type="entry name" value="BTB/POZ_dom"/>
</dbReference>
<organism evidence="2 3">
    <name type="scientific">Rhizoctonia solani AG-3 Rhs1AP</name>
    <dbReference type="NCBI Taxonomy" id="1086054"/>
    <lineage>
        <taxon>Eukaryota</taxon>
        <taxon>Fungi</taxon>
        <taxon>Dikarya</taxon>
        <taxon>Basidiomycota</taxon>
        <taxon>Agaricomycotina</taxon>
        <taxon>Agaricomycetes</taxon>
        <taxon>Cantharellales</taxon>
        <taxon>Ceratobasidiaceae</taxon>
        <taxon>Rhizoctonia</taxon>
    </lineage>
</organism>
<protein>
    <submittedName>
        <fullName evidence="2">BTB/POZ domain protein</fullName>
    </submittedName>
</protein>
<dbReference type="Gene3D" id="3.30.710.10">
    <property type="entry name" value="Potassium Channel Kv1.1, Chain A"/>
    <property type="match status" value="1"/>
</dbReference>
<dbReference type="AlphaFoldDB" id="X8JUH7"/>
<sequence>MTEKNSAALITRVGRWVLLDEVSGAKTDGKLTPCFRPRLRDQAQIVPSKYAVPQWQKQSHTIPSSSLITSWLPFRSERHCHVSKLTDVPSKVENTLFNVHKYQLAKSEIFSDMFKLPKAEEDGPEEGSSPEHPIVMKGVAASDFAALLTFLYANQFSGDQPTPEVVLIIPAFRLAHMFSFSELRKHLLSFAEEHLDDIDKIVFATEFDIKEWLAPAHIRLCQRQEALSIEEAGRLGIKSVLMISHMREQHRNRNGSLLPTNYYCYACSGMTYHNNGFTCRGCNNTHGFGYLRYNGPGKLAQNGGVTVDVNAIEADVKQWVEEVYTVKSS</sequence>
<accession>X8JUH7</accession>
<evidence type="ECO:0000259" key="1">
    <source>
        <dbReference type="PROSITE" id="PS50097"/>
    </source>
</evidence>
<dbReference type="OrthoDB" id="2593747at2759"/>
<dbReference type="SMART" id="SM00225">
    <property type="entry name" value="BTB"/>
    <property type="match status" value="1"/>
</dbReference>
<dbReference type="Proteomes" id="UP000030108">
    <property type="component" value="Unassembled WGS sequence"/>
</dbReference>
<evidence type="ECO:0000313" key="2">
    <source>
        <dbReference type="EMBL" id="EUC67585.1"/>
    </source>
</evidence>
<dbReference type="InterPro" id="IPR011333">
    <property type="entry name" value="SKP1/BTB/POZ_sf"/>
</dbReference>
<name>X8JUH7_9AGAM</name>
<gene>
    <name evidence="2" type="ORF">RSOL_542780</name>
</gene>
<comment type="caution">
    <text evidence="2">The sequence shown here is derived from an EMBL/GenBank/DDBJ whole genome shotgun (WGS) entry which is preliminary data.</text>
</comment>
<dbReference type="EMBL" id="JATN01000211">
    <property type="protein sequence ID" value="EUC67585.1"/>
    <property type="molecule type" value="Genomic_DNA"/>
</dbReference>
<dbReference type="Pfam" id="PF00651">
    <property type="entry name" value="BTB"/>
    <property type="match status" value="1"/>
</dbReference>
<dbReference type="SUPFAM" id="SSF54695">
    <property type="entry name" value="POZ domain"/>
    <property type="match status" value="1"/>
</dbReference>
<reference evidence="3" key="1">
    <citation type="journal article" date="2014" name="Genome Announc.">
        <title>Draft genome sequence of the plant-pathogenic soil fungus Rhizoctonia solani anastomosis group 3 strain Rhs1AP.</title>
        <authorList>
            <person name="Cubeta M.A."/>
            <person name="Thomas E."/>
            <person name="Dean R.A."/>
            <person name="Jabaji S."/>
            <person name="Neate S.M."/>
            <person name="Tavantzis S."/>
            <person name="Toda T."/>
            <person name="Vilgalys R."/>
            <person name="Bharathan N."/>
            <person name="Fedorova-Abrams N."/>
            <person name="Pakala S.B."/>
            <person name="Pakala S.M."/>
            <person name="Zafar N."/>
            <person name="Joardar V."/>
            <person name="Losada L."/>
            <person name="Nierman W.C."/>
        </authorList>
    </citation>
    <scope>NUCLEOTIDE SEQUENCE [LARGE SCALE GENOMIC DNA]</scope>
    <source>
        <strain evidence="3">AG-3</strain>
    </source>
</reference>
<evidence type="ECO:0000313" key="3">
    <source>
        <dbReference type="Proteomes" id="UP000030108"/>
    </source>
</evidence>